<feature type="region of interest" description="Disordered" evidence="1">
    <location>
        <begin position="191"/>
        <end position="242"/>
    </location>
</feature>
<evidence type="ECO:0000313" key="3">
    <source>
        <dbReference type="Proteomes" id="UP000183413"/>
    </source>
</evidence>
<feature type="compositionally biased region" description="Polar residues" evidence="1">
    <location>
        <begin position="207"/>
        <end position="224"/>
    </location>
</feature>
<feature type="region of interest" description="Disordered" evidence="1">
    <location>
        <begin position="1"/>
        <end position="25"/>
    </location>
</feature>
<dbReference type="InParanoid" id="A0A1I5X4Q0"/>
<dbReference type="Proteomes" id="UP000183413">
    <property type="component" value="Unassembled WGS sequence"/>
</dbReference>
<reference evidence="2 3" key="1">
    <citation type="submission" date="2016-10" db="EMBL/GenBank/DDBJ databases">
        <authorList>
            <person name="de Groot N.N."/>
        </authorList>
    </citation>
    <scope>NUCLEOTIDE SEQUENCE [LARGE SCALE GENOMIC DNA]</scope>
    <source>
        <strain evidence="2 3">DSM 43067</strain>
    </source>
</reference>
<name>A0A1I5X4Q0_9ACTN</name>
<dbReference type="EMBL" id="FOVH01000025">
    <property type="protein sequence ID" value="SFQ26930.1"/>
    <property type="molecule type" value="Genomic_DNA"/>
</dbReference>
<sequence length="242" mass="25622">MRSTFQRWRPRRSLDSTPTRAMRGTIPRRRSQARCSAELYALSARTFTGRQRRGPRRDRIAGNAINKGLNAWLSWTLAAETATTSGSPAASDRTWSLLPFLPRSTGLGPVSVPPLLARTAAASTIADAQSTCPRAPSSSSTAWCSRGHSPALVQAVNRRCAVGTLTPNSPGRCRHAHPLVSTYTIAVNTARSSTGAVPPPCRRGVNSGINGSTIARNSSGTNRSARSDDTIPDNAATSTGAT</sequence>
<keyword evidence="3" id="KW-1185">Reference proteome</keyword>
<organism evidence="2 3">
    <name type="scientific">Actinomadura madurae</name>
    <dbReference type="NCBI Taxonomy" id="1993"/>
    <lineage>
        <taxon>Bacteria</taxon>
        <taxon>Bacillati</taxon>
        <taxon>Actinomycetota</taxon>
        <taxon>Actinomycetes</taxon>
        <taxon>Streptosporangiales</taxon>
        <taxon>Thermomonosporaceae</taxon>
        <taxon>Actinomadura</taxon>
    </lineage>
</organism>
<dbReference type="AlphaFoldDB" id="A0A1I5X4Q0"/>
<gene>
    <name evidence="2" type="ORF">SAMN04489713_125119</name>
</gene>
<evidence type="ECO:0000256" key="1">
    <source>
        <dbReference type="SAM" id="MobiDB-lite"/>
    </source>
</evidence>
<accession>A0A1I5X4Q0</accession>
<dbReference type="STRING" id="1993.SAMN04489713_125119"/>
<proteinExistence type="predicted"/>
<protein>
    <submittedName>
        <fullName evidence="2">Uncharacterized protein</fullName>
    </submittedName>
</protein>
<evidence type="ECO:0000313" key="2">
    <source>
        <dbReference type="EMBL" id="SFQ26930.1"/>
    </source>
</evidence>